<sequence length="98" mass="10659">MDLKNALGQINGYGRGFHLVILGGRRAESAMSHTVTRRLQQFEEEECAGAPKRAPVQEKGGRCDVPYDRTGEQAATGAAFLLTDLDQGVKWVLISADI</sequence>
<organism evidence="1 2">
    <name type="scientific">Caballeronia glathei</name>
    <dbReference type="NCBI Taxonomy" id="60547"/>
    <lineage>
        <taxon>Bacteria</taxon>
        <taxon>Pseudomonadati</taxon>
        <taxon>Pseudomonadota</taxon>
        <taxon>Betaproteobacteria</taxon>
        <taxon>Burkholderiales</taxon>
        <taxon>Burkholderiaceae</taxon>
        <taxon>Caballeronia</taxon>
    </lineage>
</organism>
<keyword evidence="2" id="KW-1185">Reference proteome</keyword>
<protein>
    <submittedName>
        <fullName evidence="1">Uncharacterized protein</fullName>
    </submittedName>
</protein>
<accession>A0A069PNP9</accession>
<dbReference type="RefSeq" id="WP_035942562.1">
    <property type="nucleotide sequence ID" value="NZ_CADFFX010000031.1"/>
</dbReference>
<proteinExistence type="predicted"/>
<dbReference type="EMBL" id="JFHC01000071">
    <property type="protein sequence ID" value="KDR38946.1"/>
    <property type="molecule type" value="Genomic_DNA"/>
</dbReference>
<reference evidence="1 2" key="1">
    <citation type="submission" date="2014-03" db="EMBL/GenBank/DDBJ databases">
        <title>Draft Genome Sequences of Four Burkholderia Strains.</title>
        <authorList>
            <person name="Liu X.Y."/>
            <person name="Li C.X."/>
            <person name="Xu J.H."/>
        </authorList>
    </citation>
    <scope>NUCLEOTIDE SEQUENCE [LARGE SCALE GENOMIC DNA]</scope>
    <source>
        <strain evidence="1 2">DSM 50014</strain>
    </source>
</reference>
<dbReference type="Proteomes" id="UP000027466">
    <property type="component" value="Unassembled WGS sequence"/>
</dbReference>
<dbReference type="AlphaFoldDB" id="A0A069PNP9"/>
<evidence type="ECO:0000313" key="1">
    <source>
        <dbReference type="EMBL" id="KDR38946.1"/>
    </source>
</evidence>
<gene>
    <name evidence="1" type="ORF">BG61_36555</name>
</gene>
<name>A0A069PNP9_9BURK</name>
<evidence type="ECO:0000313" key="2">
    <source>
        <dbReference type="Proteomes" id="UP000027466"/>
    </source>
</evidence>
<comment type="caution">
    <text evidence="1">The sequence shown here is derived from an EMBL/GenBank/DDBJ whole genome shotgun (WGS) entry which is preliminary data.</text>
</comment>